<organism evidence="1 2">
    <name type="scientific">Orientia chuto str. Dubai</name>
    <dbReference type="NCBI Taxonomy" id="1359168"/>
    <lineage>
        <taxon>Bacteria</taxon>
        <taxon>Pseudomonadati</taxon>
        <taxon>Pseudomonadota</taxon>
        <taxon>Alphaproteobacteria</taxon>
        <taxon>Rickettsiales</taxon>
        <taxon>Rickettsiaceae</taxon>
        <taxon>Rickettsieae</taxon>
        <taxon>Orientia</taxon>
    </lineage>
</organism>
<dbReference type="EMBL" id="LANP01000001">
    <property type="protein sequence ID" value="KJV57508.1"/>
    <property type="molecule type" value="Genomic_DNA"/>
</dbReference>
<proteinExistence type="predicted"/>
<sequence length="148" mass="17296">MKKLTSKEIKKFYDSVLTNLEQKQYLTEQEIKNIQQCLDYKKHIESTTAFIKLKVGSIPIDDKMRYKLAKFCKIISLPNKAKYFISKITPESLYTIQQLKKDIANSSRFKQILLKSGIDYQSNFPRTDLISKSKNYSNNQKGKTITKL</sequence>
<reference evidence="1 2" key="1">
    <citation type="submission" date="2015-02" db="EMBL/GenBank/DDBJ databases">
        <title>Genome Sequencing of Rickettsiales.</title>
        <authorList>
            <person name="Daugherty S.C."/>
            <person name="Su Q."/>
            <person name="Abolude K."/>
            <person name="Beier-Sexton M."/>
            <person name="Carlyon J.A."/>
            <person name="Carter R."/>
            <person name="Day N.P."/>
            <person name="Dumler S.J."/>
            <person name="Dyachenko V."/>
            <person name="Godinez A."/>
            <person name="Kurtti T.J."/>
            <person name="Lichay M."/>
            <person name="Mullins K.E."/>
            <person name="Ott S."/>
            <person name="Pappas-Brown V."/>
            <person name="Paris D.H."/>
            <person name="Patel P."/>
            <person name="Richards A.L."/>
            <person name="Sadzewicz L."/>
            <person name="Sears K."/>
            <person name="Seidman D."/>
            <person name="Sengamalay N."/>
            <person name="Stenos J."/>
            <person name="Tallon L.J."/>
            <person name="Vincent G."/>
            <person name="Fraser C.M."/>
            <person name="Munderloh U."/>
            <person name="Dunning-Hotopp J.C."/>
        </authorList>
    </citation>
    <scope>NUCLEOTIDE SEQUENCE [LARGE SCALE GENOMIC DNA]</scope>
    <source>
        <strain evidence="1 2">Fuller</strain>
    </source>
</reference>
<comment type="caution">
    <text evidence="1">The sequence shown here is derived from an EMBL/GenBank/DDBJ whole genome shotgun (WGS) entry which is preliminary data.</text>
</comment>
<evidence type="ECO:0000313" key="2">
    <source>
        <dbReference type="Proteomes" id="UP000033616"/>
    </source>
</evidence>
<dbReference type="Proteomes" id="UP000033616">
    <property type="component" value="Unassembled WGS sequence"/>
</dbReference>
<gene>
    <name evidence="1" type="ORF">OCHUTO_0066</name>
</gene>
<dbReference type="AlphaFoldDB" id="A0A0F3MP02"/>
<name>A0A0F3MP02_9RICK</name>
<dbReference type="PATRIC" id="fig|1359168.3.peg.67"/>
<evidence type="ECO:0000313" key="1">
    <source>
        <dbReference type="EMBL" id="KJV57508.1"/>
    </source>
</evidence>
<keyword evidence="2" id="KW-1185">Reference proteome</keyword>
<dbReference type="RefSeq" id="WP_232296882.1">
    <property type="nucleotide sequence ID" value="NZ_LANP01000001.1"/>
</dbReference>
<accession>A0A0F3MP02</accession>
<protein>
    <submittedName>
        <fullName evidence="1">Uncharacterized protein</fullName>
    </submittedName>
</protein>